<dbReference type="SUPFAM" id="SSF51366">
    <property type="entry name" value="Ribulose-phoshate binding barrel"/>
    <property type="match status" value="1"/>
</dbReference>
<evidence type="ECO:0000313" key="10">
    <source>
        <dbReference type="EMBL" id="GGM73022.1"/>
    </source>
</evidence>
<dbReference type="AlphaFoldDB" id="A0AA37F9H3"/>
<organism evidence="10 11">
    <name type="scientific">Thermogymnomonas acidicola</name>
    <dbReference type="NCBI Taxonomy" id="399579"/>
    <lineage>
        <taxon>Archaea</taxon>
        <taxon>Methanobacteriati</taxon>
        <taxon>Thermoplasmatota</taxon>
        <taxon>Thermoplasmata</taxon>
        <taxon>Thermoplasmatales</taxon>
        <taxon>Thermogymnomonas</taxon>
    </lineage>
</organism>
<dbReference type="InterPro" id="IPR002028">
    <property type="entry name" value="Trp_synthase_suA"/>
</dbReference>
<evidence type="ECO:0000256" key="6">
    <source>
        <dbReference type="ARBA" id="ARBA00022822"/>
    </source>
</evidence>
<dbReference type="PANTHER" id="PTHR43406">
    <property type="entry name" value="TRYPTOPHAN SYNTHASE, ALPHA CHAIN"/>
    <property type="match status" value="1"/>
</dbReference>
<evidence type="ECO:0000313" key="11">
    <source>
        <dbReference type="Proteomes" id="UP000632195"/>
    </source>
</evidence>
<accession>A0AA37F9H3</accession>
<keyword evidence="5" id="KW-0028">Amino-acid biosynthesis</keyword>
<evidence type="ECO:0000256" key="5">
    <source>
        <dbReference type="ARBA" id="ARBA00022605"/>
    </source>
</evidence>
<keyword evidence="8" id="KW-0456">Lyase</keyword>
<dbReference type="InterPro" id="IPR011060">
    <property type="entry name" value="RibuloseP-bd_barrel"/>
</dbReference>
<sequence>MRKLILYLTFNYPSPDTFTRFLDEVSRLPVDYVELGLPTQNPVYDGPAIRQTHSGTRRPSAEEMSRAVKKLHGAGIRTYFLQYFRDIEGQRDTFLTTVNASGADGILLPDLLIDFFQGAEGHIHAVHSHGLDFVPFFNPAMPDRTISRFSSITRSWAYCGLIPSTGINVPYDQGAVVERMLSLLRGREVNFGFGLRSLEDVRKLVSGRDVGVAIGTALIPYVREGDLEGFRKFVTELRGVLCDS</sequence>
<reference evidence="10" key="2">
    <citation type="submission" date="2022-09" db="EMBL/GenBank/DDBJ databases">
        <authorList>
            <person name="Sun Q."/>
            <person name="Ohkuma M."/>
        </authorList>
    </citation>
    <scope>NUCLEOTIDE SEQUENCE</scope>
    <source>
        <strain evidence="10">JCM 13583</strain>
    </source>
</reference>
<dbReference type="PANTHER" id="PTHR43406:SF1">
    <property type="entry name" value="TRYPTOPHAN SYNTHASE ALPHA CHAIN, CHLOROPLASTIC"/>
    <property type="match status" value="1"/>
</dbReference>
<evidence type="ECO:0000256" key="1">
    <source>
        <dbReference type="ARBA" id="ARBA00003365"/>
    </source>
</evidence>
<keyword evidence="7" id="KW-0057">Aromatic amino acid biosynthesis</keyword>
<evidence type="ECO:0000256" key="8">
    <source>
        <dbReference type="ARBA" id="ARBA00023239"/>
    </source>
</evidence>
<evidence type="ECO:0000256" key="9">
    <source>
        <dbReference type="ARBA" id="ARBA00049047"/>
    </source>
</evidence>
<comment type="caution">
    <text evidence="10">The sequence shown here is derived from an EMBL/GenBank/DDBJ whole genome shotgun (WGS) entry which is preliminary data.</text>
</comment>
<protein>
    <recommendedName>
        <fullName evidence="4">tryptophan synthase</fullName>
        <ecNumber evidence="4">4.2.1.20</ecNumber>
    </recommendedName>
</protein>
<keyword evidence="6" id="KW-0822">Tryptophan biosynthesis</keyword>
<proteinExistence type="predicted"/>
<comment type="function">
    <text evidence="1">The alpha subunit is responsible for the aldol cleavage of indoleglycerol phosphate to indole and glyceraldehyde 3-phosphate.</text>
</comment>
<dbReference type="Pfam" id="PF00290">
    <property type="entry name" value="Trp_syntA"/>
    <property type="match status" value="1"/>
</dbReference>
<keyword evidence="11" id="KW-1185">Reference proteome</keyword>
<reference evidence="10" key="1">
    <citation type="journal article" date="2014" name="Int. J. Syst. Evol. Microbiol.">
        <title>Complete genome sequence of Corynebacterium casei LMG S-19264T (=DSM 44701T), isolated from a smear-ripened cheese.</title>
        <authorList>
            <consortium name="US DOE Joint Genome Institute (JGI-PGF)"/>
            <person name="Walter F."/>
            <person name="Albersmeier A."/>
            <person name="Kalinowski J."/>
            <person name="Ruckert C."/>
        </authorList>
    </citation>
    <scope>NUCLEOTIDE SEQUENCE</scope>
    <source>
        <strain evidence="10">JCM 13583</strain>
    </source>
</reference>
<evidence type="ECO:0000256" key="3">
    <source>
        <dbReference type="ARBA" id="ARBA00011270"/>
    </source>
</evidence>
<dbReference type="GO" id="GO:0005829">
    <property type="term" value="C:cytosol"/>
    <property type="evidence" value="ECO:0007669"/>
    <property type="project" value="TreeGrafter"/>
</dbReference>
<dbReference type="GO" id="GO:0004834">
    <property type="term" value="F:tryptophan synthase activity"/>
    <property type="evidence" value="ECO:0007669"/>
    <property type="project" value="UniProtKB-EC"/>
</dbReference>
<evidence type="ECO:0000256" key="7">
    <source>
        <dbReference type="ARBA" id="ARBA00023141"/>
    </source>
</evidence>
<name>A0AA37F9H3_9ARCH</name>
<dbReference type="Proteomes" id="UP000632195">
    <property type="component" value="Unassembled WGS sequence"/>
</dbReference>
<comment type="catalytic activity">
    <reaction evidence="9">
        <text>(1S,2R)-1-C-(indol-3-yl)glycerol 3-phosphate + L-serine = D-glyceraldehyde 3-phosphate + L-tryptophan + H2O</text>
        <dbReference type="Rhea" id="RHEA:10532"/>
        <dbReference type="ChEBI" id="CHEBI:15377"/>
        <dbReference type="ChEBI" id="CHEBI:33384"/>
        <dbReference type="ChEBI" id="CHEBI:57912"/>
        <dbReference type="ChEBI" id="CHEBI:58866"/>
        <dbReference type="ChEBI" id="CHEBI:59776"/>
        <dbReference type="EC" id="4.2.1.20"/>
    </reaction>
</comment>
<comment type="pathway">
    <text evidence="2">Amino-acid biosynthesis; L-tryptophan biosynthesis; L-tryptophan from chorismate: step 5/5.</text>
</comment>
<dbReference type="RefSeq" id="WP_188680648.1">
    <property type="nucleotide sequence ID" value="NZ_BMNY01000001.1"/>
</dbReference>
<evidence type="ECO:0000256" key="2">
    <source>
        <dbReference type="ARBA" id="ARBA00004733"/>
    </source>
</evidence>
<evidence type="ECO:0000256" key="4">
    <source>
        <dbReference type="ARBA" id="ARBA00012043"/>
    </source>
</evidence>
<dbReference type="InterPro" id="IPR013785">
    <property type="entry name" value="Aldolase_TIM"/>
</dbReference>
<dbReference type="EC" id="4.2.1.20" evidence="4"/>
<comment type="subunit">
    <text evidence="3">Tetramer of two alpha and two beta chains.</text>
</comment>
<gene>
    <name evidence="10" type="ORF">GCM10007108_08830</name>
</gene>
<dbReference type="EMBL" id="BMNY01000001">
    <property type="protein sequence ID" value="GGM73022.1"/>
    <property type="molecule type" value="Genomic_DNA"/>
</dbReference>
<dbReference type="Gene3D" id="3.20.20.70">
    <property type="entry name" value="Aldolase class I"/>
    <property type="match status" value="1"/>
</dbReference>